<evidence type="ECO:0000256" key="4">
    <source>
        <dbReference type="SAM" id="SignalP"/>
    </source>
</evidence>
<evidence type="ECO:0000256" key="1">
    <source>
        <dbReference type="ARBA" id="ARBA00022729"/>
    </source>
</evidence>
<dbReference type="CDD" id="cd00028">
    <property type="entry name" value="B_lectin"/>
    <property type="match status" value="1"/>
</dbReference>
<gene>
    <name evidence="6" type="ORF">OLEA9_A044084</name>
</gene>
<proteinExistence type="predicted"/>
<dbReference type="PANTHER" id="PTHR32444:SF183">
    <property type="entry name" value="APPLE DOMAIN-CONTAINING PROTEIN"/>
    <property type="match status" value="1"/>
</dbReference>
<dbReference type="FunFam" id="2.90.10.10:FF:000001">
    <property type="entry name" value="G-type lectin S-receptor-like serine/threonine-protein kinase"/>
    <property type="match status" value="1"/>
</dbReference>
<feature type="chain" id="PRO_5035917194" evidence="4">
    <location>
        <begin position="29"/>
        <end position="362"/>
    </location>
</feature>
<evidence type="ECO:0000313" key="7">
    <source>
        <dbReference type="Proteomes" id="UP000594638"/>
    </source>
</evidence>
<evidence type="ECO:0000256" key="3">
    <source>
        <dbReference type="ARBA" id="ARBA00023180"/>
    </source>
</evidence>
<dbReference type="Gene3D" id="2.90.10.10">
    <property type="entry name" value="Bulb-type lectin domain"/>
    <property type="match status" value="1"/>
</dbReference>
<organism evidence="6 7">
    <name type="scientific">Olea europaea subsp. europaea</name>
    <dbReference type="NCBI Taxonomy" id="158383"/>
    <lineage>
        <taxon>Eukaryota</taxon>
        <taxon>Viridiplantae</taxon>
        <taxon>Streptophyta</taxon>
        <taxon>Embryophyta</taxon>
        <taxon>Tracheophyta</taxon>
        <taxon>Spermatophyta</taxon>
        <taxon>Magnoliopsida</taxon>
        <taxon>eudicotyledons</taxon>
        <taxon>Gunneridae</taxon>
        <taxon>Pentapetalae</taxon>
        <taxon>asterids</taxon>
        <taxon>lamiids</taxon>
        <taxon>Lamiales</taxon>
        <taxon>Oleaceae</taxon>
        <taxon>Oleeae</taxon>
        <taxon>Olea</taxon>
    </lineage>
</organism>
<dbReference type="InterPro" id="IPR000858">
    <property type="entry name" value="S_locus_glycoprot_dom"/>
</dbReference>
<dbReference type="EMBL" id="CACTIH010001946">
    <property type="protein sequence ID" value="CAA2969621.1"/>
    <property type="molecule type" value="Genomic_DNA"/>
</dbReference>
<evidence type="ECO:0000256" key="2">
    <source>
        <dbReference type="ARBA" id="ARBA00023157"/>
    </source>
</evidence>
<name>A0A8S0QV93_OLEEU</name>
<dbReference type="OrthoDB" id="785331at2759"/>
<accession>A0A8S0QV93</accession>
<dbReference type="AlphaFoldDB" id="A0A8S0QV93"/>
<keyword evidence="7" id="KW-1185">Reference proteome</keyword>
<dbReference type="SUPFAM" id="SSF51110">
    <property type="entry name" value="alpha-D-mannose-specific plant lectins"/>
    <property type="match status" value="1"/>
</dbReference>
<keyword evidence="1 4" id="KW-0732">Signal</keyword>
<evidence type="ECO:0000313" key="6">
    <source>
        <dbReference type="EMBL" id="CAA2969621.1"/>
    </source>
</evidence>
<reference evidence="6 7" key="1">
    <citation type="submission" date="2019-12" db="EMBL/GenBank/DDBJ databases">
        <authorList>
            <person name="Alioto T."/>
            <person name="Alioto T."/>
            <person name="Gomez Garrido J."/>
        </authorList>
    </citation>
    <scope>NUCLEOTIDE SEQUENCE [LARGE SCALE GENOMIC DNA]</scope>
</reference>
<dbReference type="Gramene" id="OE9A044084T1">
    <property type="protein sequence ID" value="OE9A044084C1"/>
    <property type="gene ID" value="OE9A044084"/>
</dbReference>
<dbReference type="InterPro" id="IPR036426">
    <property type="entry name" value="Bulb-type_lectin_dom_sf"/>
</dbReference>
<dbReference type="Proteomes" id="UP000594638">
    <property type="component" value="Unassembled WGS sequence"/>
</dbReference>
<protein>
    <submittedName>
        <fullName evidence="6">G-type lectin S-receptor-like serine threonine-kinase At4g27290</fullName>
    </submittedName>
</protein>
<dbReference type="PROSITE" id="PS50927">
    <property type="entry name" value="BULB_LECTIN"/>
    <property type="match status" value="1"/>
</dbReference>
<dbReference type="InterPro" id="IPR001480">
    <property type="entry name" value="Bulb-type_lectin_dom"/>
</dbReference>
<dbReference type="Pfam" id="PF01453">
    <property type="entry name" value="B_lectin"/>
    <property type="match status" value="1"/>
</dbReference>
<feature type="signal peptide" evidence="4">
    <location>
        <begin position="1"/>
        <end position="28"/>
    </location>
</feature>
<dbReference type="PANTHER" id="PTHR32444">
    <property type="entry name" value="BULB-TYPE LECTIN DOMAIN-CONTAINING PROTEIN"/>
    <property type="match status" value="1"/>
</dbReference>
<evidence type="ECO:0000259" key="5">
    <source>
        <dbReference type="PROSITE" id="PS50927"/>
    </source>
</evidence>
<dbReference type="Pfam" id="PF00954">
    <property type="entry name" value="S_locus_glycop"/>
    <property type="match status" value="1"/>
</dbReference>
<keyword evidence="2" id="KW-1015">Disulfide bond</keyword>
<sequence>MEKSIKDIAFFLLLLLSFLLSILKNSIATDIINTGEILRDGSTLISSRGTFELGFFSPGISKNRYVGLWYKKVPNSAVLWVLNRQIPIRSTSRHLKVIEPGQLVLLNDTDNVVWSSNTSRIAQIPILQLLETGNLVVKEANDDNSENFLRQSFNDLTDTYLPGANFGWNSTTGVDISLSLLTSNDDPAPGEVTFFLDPTGYPQAFVKRGAVTICRMGPWNGLGFSGAPKVGPTFRHRLFINNSTAYYREDSIDKSIISRVTLNQSGVIQRWVWVDHTRGWVVYVTLPTDNCDTYNFCGAYGTCYIGNSPACGCLRRFVPRDPQGWIKGDWSNGCIRRTLLNCQKGDVFLKYSIIKFPDSFHV</sequence>
<feature type="domain" description="Bulb-type lectin" evidence="5">
    <location>
        <begin position="29"/>
        <end position="150"/>
    </location>
</feature>
<dbReference type="SMART" id="SM00108">
    <property type="entry name" value="B_lectin"/>
    <property type="match status" value="1"/>
</dbReference>
<comment type="caution">
    <text evidence="6">The sequence shown here is derived from an EMBL/GenBank/DDBJ whole genome shotgun (WGS) entry which is preliminary data.</text>
</comment>
<keyword evidence="3" id="KW-0325">Glycoprotein</keyword>
<dbReference type="GO" id="GO:0048544">
    <property type="term" value="P:recognition of pollen"/>
    <property type="evidence" value="ECO:0007669"/>
    <property type="project" value="InterPro"/>
</dbReference>